<dbReference type="InterPro" id="IPR041233">
    <property type="entry name" value="Melibiase_C"/>
</dbReference>
<dbReference type="Pfam" id="PF08305">
    <property type="entry name" value="NPCBM"/>
    <property type="match status" value="1"/>
</dbReference>
<dbReference type="InterPro" id="IPR018905">
    <property type="entry name" value="A-galactase_NEW3"/>
</dbReference>
<dbReference type="InterPro" id="IPR000111">
    <property type="entry name" value="Glyco_hydro_27/36_CS"/>
</dbReference>
<dbReference type="InterPro" id="IPR008979">
    <property type="entry name" value="Galactose-bd-like_sf"/>
</dbReference>
<dbReference type="InterPro" id="IPR017853">
    <property type="entry name" value="GH"/>
</dbReference>
<proteinExistence type="inferred from homology"/>
<comment type="catalytic activity">
    <reaction evidence="5">
        <text>Hydrolysis of terminal, non-reducing alpha-D-galactose residues in alpha-D-galactosides, including galactose oligosaccharides, galactomannans and galactolipids.</text>
        <dbReference type="EC" id="3.2.1.22"/>
    </reaction>
</comment>
<dbReference type="InterPro" id="IPR013780">
    <property type="entry name" value="Glyco_hydro_b"/>
</dbReference>
<dbReference type="CDD" id="cd14792">
    <property type="entry name" value="GH27"/>
    <property type="match status" value="1"/>
</dbReference>
<evidence type="ECO:0000313" key="8">
    <source>
        <dbReference type="EMBL" id="GAA1649355.1"/>
    </source>
</evidence>
<keyword evidence="2 6" id="KW-0732">Signal</keyword>
<keyword evidence="5" id="KW-1015">Disulfide bond</keyword>
<keyword evidence="9" id="KW-1185">Reference proteome</keyword>
<dbReference type="EMBL" id="BAAAMU010000041">
    <property type="protein sequence ID" value="GAA1649355.1"/>
    <property type="molecule type" value="Genomic_DNA"/>
</dbReference>
<evidence type="ECO:0000256" key="3">
    <source>
        <dbReference type="ARBA" id="ARBA00022801"/>
    </source>
</evidence>
<dbReference type="Pfam" id="PF17801">
    <property type="entry name" value="Melibiase_C"/>
    <property type="match status" value="1"/>
</dbReference>
<evidence type="ECO:0000256" key="2">
    <source>
        <dbReference type="ARBA" id="ARBA00022729"/>
    </source>
</evidence>
<feature type="chain" id="PRO_5047164744" description="Alpha-galactosidase" evidence="6">
    <location>
        <begin position="27"/>
        <end position="654"/>
    </location>
</feature>
<gene>
    <name evidence="8" type="ORF">GCM10009733_053030</name>
</gene>
<evidence type="ECO:0000256" key="5">
    <source>
        <dbReference type="RuleBase" id="RU361168"/>
    </source>
</evidence>
<accession>A0ABN2FJX3</accession>
<organism evidence="8 9">
    <name type="scientific">Nonomuraea maheshkhaliensis</name>
    <dbReference type="NCBI Taxonomy" id="419590"/>
    <lineage>
        <taxon>Bacteria</taxon>
        <taxon>Bacillati</taxon>
        <taxon>Actinomycetota</taxon>
        <taxon>Actinomycetes</taxon>
        <taxon>Streptosporangiales</taxon>
        <taxon>Streptosporangiaceae</taxon>
        <taxon>Nonomuraea</taxon>
    </lineage>
</organism>
<dbReference type="SUPFAM" id="SSF51011">
    <property type="entry name" value="Glycosyl hydrolase domain"/>
    <property type="match status" value="1"/>
</dbReference>
<evidence type="ECO:0000256" key="4">
    <source>
        <dbReference type="ARBA" id="ARBA00023295"/>
    </source>
</evidence>
<dbReference type="InterPro" id="IPR002241">
    <property type="entry name" value="Glyco_hydro_27"/>
</dbReference>
<comment type="similarity">
    <text evidence="1 5">Belongs to the glycosyl hydrolase 27 family.</text>
</comment>
<dbReference type="RefSeq" id="WP_346108973.1">
    <property type="nucleotide sequence ID" value="NZ_BAAAMU010000041.1"/>
</dbReference>
<dbReference type="Pfam" id="PF16499">
    <property type="entry name" value="Melibiase_2"/>
    <property type="match status" value="1"/>
</dbReference>
<dbReference type="Pfam" id="PF10633">
    <property type="entry name" value="NPCBM_assoc"/>
    <property type="match status" value="1"/>
</dbReference>
<feature type="signal peptide" evidence="6">
    <location>
        <begin position="1"/>
        <end position="26"/>
    </location>
</feature>
<keyword evidence="4 5" id="KW-0326">Glycosidase</keyword>
<dbReference type="PROSITE" id="PS00512">
    <property type="entry name" value="ALPHA_GALACTOSIDASE"/>
    <property type="match status" value="1"/>
</dbReference>
<dbReference type="Gene3D" id="2.60.40.1180">
    <property type="entry name" value="Golgi alpha-mannosidase II"/>
    <property type="match status" value="1"/>
</dbReference>
<dbReference type="SMART" id="SM00776">
    <property type="entry name" value="NPCBM"/>
    <property type="match status" value="1"/>
</dbReference>
<evidence type="ECO:0000259" key="7">
    <source>
        <dbReference type="SMART" id="SM00776"/>
    </source>
</evidence>
<evidence type="ECO:0000256" key="6">
    <source>
        <dbReference type="SAM" id="SignalP"/>
    </source>
</evidence>
<dbReference type="InterPro" id="IPR013783">
    <property type="entry name" value="Ig-like_fold"/>
</dbReference>
<keyword evidence="3 5" id="KW-0378">Hydrolase</keyword>
<dbReference type="Gene3D" id="2.60.40.10">
    <property type="entry name" value="Immunoglobulins"/>
    <property type="match status" value="1"/>
</dbReference>
<protein>
    <recommendedName>
        <fullName evidence="5">Alpha-galactosidase</fullName>
        <ecNumber evidence="5">3.2.1.22</ecNumber>
    </recommendedName>
    <alternativeName>
        <fullName evidence="5">Melibiase</fullName>
    </alternativeName>
</protein>
<dbReference type="PRINTS" id="PR00740">
    <property type="entry name" value="GLHYDRLASE27"/>
</dbReference>
<evidence type="ECO:0000313" key="9">
    <source>
        <dbReference type="Proteomes" id="UP001500064"/>
    </source>
</evidence>
<dbReference type="Gene3D" id="2.60.120.1060">
    <property type="entry name" value="NPCBM/NEW2 domain"/>
    <property type="match status" value="1"/>
</dbReference>
<dbReference type="PANTHER" id="PTHR11452">
    <property type="entry name" value="ALPHA-GALACTOSIDASE/ALPHA-N-ACETYLGALACTOSAMINIDASE"/>
    <property type="match status" value="1"/>
</dbReference>
<feature type="domain" description="Glycosyl hydrolase family 98 putative carbohydrate-binding module" evidence="7">
    <location>
        <begin position="508"/>
        <end position="653"/>
    </location>
</feature>
<dbReference type="PANTHER" id="PTHR11452:SF75">
    <property type="entry name" value="ALPHA-GALACTOSIDASE MEL1"/>
    <property type="match status" value="1"/>
</dbReference>
<sequence length="654" mass="67588">MRLAPAALAAALLAMLSVPSPLPAAAEVPSPAAAQAPPMGWSSRSLGCSVSATSVRQAADALAPLAPLGYRYVILDDCWLAPQRSGGALVADPARFPGGVKALAGYVHGKGLKLGLSLSAGTKACAGGGPGSYKSEAADAALVKGWGADYVKYDWCSIPAADFPGKNVQQIAQTLYPRMRQALGDGVVFAMNNEDGSTVPWLWGKDAGATTWRTNLYNKPIADNYPSMVSIWEYNQLRAEYAGAGSWADPDLIQAGLGGMTATEYRAQFSLWAIGAAPLILQADPAKAPAAIVANPAVIAVGQDRLGAHGRLVRSDGWYHVLVKPLANGNRAVVLFNESDRAATISTDLGAGRHLVEDLWTGAVTGTKGALAAQVPAHGAAMYRVLDDQTRVPLVTFEVDPSPLGDDRPTVLEPGKTGEISTRVTNTGATRPVRDLTVRLTVPQGWQVTARTPATTGQLNGGETFTVTWAVTPPATAARTDHPLNATATFEGGQVPGAAVVKVAAAPGSGTTYLSDLTWTAVQNHFGPVEKDTSNGEAAAGDGKPLTIAGVRYAKGLGAHAPAEIEYYTAGRCTTLQFLAGIDDEVGQAGSARLEVWADGGRVARSGLVTGAGAAVRVTASIQGARHVRLVAGNGGDNAYSDHVDFADATITCT</sequence>
<dbReference type="Proteomes" id="UP001500064">
    <property type="component" value="Unassembled WGS sequence"/>
</dbReference>
<dbReference type="SUPFAM" id="SSF51445">
    <property type="entry name" value="(Trans)glycosidases"/>
    <property type="match status" value="1"/>
</dbReference>
<reference evidence="8 9" key="1">
    <citation type="journal article" date="2019" name="Int. J. Syst. Evol. Microbiol.">
        <title>The Global Catalogue of Microorganisms (GCM) 10K type strain sequencing project: providing services to taxonomists for standard genome sequencing and annotation.</title>
        <authorList>
            <consortium name="The Broad Institute Genomics Platform"/>
            <consortium name="The Broad Institute Genome Sequencing Center for Infectious Disease"/>
            <person name="Wu L."/>
            <person name="Ma J."/>
        </authorList>
    </citation>
    <scope>NUCLEOTIDE SEQUENCE [LARGE SCALE GENOMIC DNA]</scope>
    <source>
        <strain evidence="8 9">JCM 13929</strain>
    </source>
</reference>
<dbReference type="Gene3D" id="3.20.20.70">
    <property type="entry name" value="Aldolase class I"/>
    <property type="match status" value="1"/>
</dbReference>
<dbReference type="InterPro" id="IPR013222">
    <property type="entry name" value="Glyco_hyd_98_carb-bd"/>
</dbReference>
<dbReference type="EC" id="3.2.1.22" evidence="5"/>
<name>A0ABN2FJX3_9ACTN</name>
<evidence type="ECO:0000256" key="1">
    <source>
        <dbReference type="ARBA" id="ARBA00009743"/>
    </source>
</evidence>
<dbReference type="SUPFAM" id="SSF49785">
    <property type="entry name" value="Galactose-binding domain-like"/>
    <property type="match status" value="1"/>
</dbReference>
<dbReference type="InterPro" id="IPR013785">
    <property type="entry name" value="Aldolase_TIM"/>
</dbReference>
<comment type="caution">
    <text evidence="8">The sequence shown here is derived from an EMBL/GenBank/DDBJ whole genome shotgun (WGS) entry which is preliminary data.</text>
</comment>
<dbReference type="InterPro" id="IPR038637">
    <property type="entry name" value="NPCBM_sf"/>
</dbReference>